<name>A0A1Y2HJD0_9FUNG</name>
<comment type="caution">
    <text evidence="1">The sequence shown here is derived from an EMBL/GenBank/DDBJ whole genome shotgun (WGS) entry which is preliminary data.</text>
</comment>
<keyword evidence="2" id="KW-1185">Reference proteome</keyword>
<protein>
    <submittedName>
        <fullName evidence="1">Uncharacterized protein</fullName>
    </submittedName>
</protein>
<gene>
    <name evidence="1" type="ORF">BCR44DRAFT_1438921</name>
</gene>
<evidence type="ECO:0000313" key="1">
    <source>
        <dbReference type="EMBL" id="ORZ33192.1"/>
    </source>
</evidence>
<sequence>MNMKQTLRNRIGTLRNGGHARIPMYMKSTFVMTAPPQSPSPPRHPQQAHWRLASTPAFSSSTNLFPHSPSAAKPPVWASHSLRAAALALPTASHISASCSPKSTLAFSTAASPLARLAASTSSLALDAALDKQLSCSSLPLVAPSRNRT</sequence>
<dbReference type="EMBL" id="MCFL01000038">
    <property type="protein sequence ID" value="ORZ33192.1"/>
    <property type="molecule type" value="Genomic_DNA"/>
</dbReference>
<proteinExistence type="predicted"/>
<reference evidence="1 2" key="1">
    <citation type="submission" date="2016-07" db="EMBL/GenBank/DDBJ databases">
        <title>Pervasive Adenine N6-methylation of Active Genes in Fungi.</title>
        <authorList>
            <consortium name="DOE Joint Genome Institute"/>
            <person name="Mondo S.J."/>
            <person name="Dannebaum R.O."/>
            <person name="Kuo R.C."/>
            <person name="Labutti K."/>
            <person name="Haridas S."/>
            <person name="Kuo A."/>
            <person name="Salamov A."/>
            <person name="Ahrendt S.R."/>
            <person name="Lipzen A."/>
            <person name="Sullivan W."/>
            <person name="Andreopoulos W.B."/>
            <person name="Clum A."/>
            <person name="Lindquist E."/>
            <person name="Daum C."/>
            <person name="Ramamoorthy G.K."/>
            <person name="Gryganskyi A."/>
            <person name="Culley D."/>
            <person name="Magnuson J.K."/>
            <person name="James T.Y."/>
            <person name="O'Malley M.A."/>
            <person name="Stajich J.E."/>
            <person name="Spatafora J.W."/>
            <person name="Visel A."/>
            <person name="Grigoriev I.V."/>
        </authorList>
    </citation>
    <scope>NUCLEOTIDE SEQUENCE [LARGE SCALE GENOMIC DNA]</scope>
    <source>
        <strain evidence="1 2">PL171</strain>
    </source>
</reference>
<dbReference type="AlphaFoldDB" id="A0A1Y2HJD0"/>
<accession>A0A1Y2HJD0</accession>
<organism evidence="1 2">
    <name type="scientific">Catenaria anguillulae PL171</name>
    <dbReference type="NCBI Taxonomy" id="765915"/>
    <lineage>
        <taxon>Eukaryota</taxon>
        <taxon>Fungi</taxon>
        <taxon>Fungi incertae sedis</taxon>
        <taxon>Blastocladiomycota</taxon>
        <taxon>Blastocladiomycetes</taxon>
        <taxon>Blastocladiales</taxon>
        <taxon>Catenariaceae</taxon>
        <taxon>Catenaria</taxon>
    </lineage>
</organism>
<evidence type="ECO:0000313" key="2">
    <source>
        <dbReference type="Proteomes" id="UP000193411"/>
    </source>
</evidence>
<dbReference type="Proteomes" id="UP000193411">
    <property type="component" value="Unassembled WGS sequence"/>
</dbReference>